<dbReference type="SUPFAM" id="SSF46689">
    <property type="entry name" value="Homeodomain-like"/>
    <property type="match status" value="2"/>
</dbReference>
<keyword evidence="2" id="KW-0238">DNA-binding</keyword>
<dbReference type="Gene3D" id="1.10.10.60">
    <property type="entry name" value="Homeodomain-like"/>
    <property type="match status" value="2"/>
</dbReference>
<keyword evidence="3" id="KW-0010">Activator</keyword>
<dbReference type="SUPFAM" id="SSF51215">
    <property type="entry name" value="Regulatory protein AraC"/>
    <property type="match status" value="1"/>
</dbReference>
<accession>A0ABN6UVG7</accession>
<evidence type="ECO:0000256" key="3">
    <source>
        <dbReference type="ARBA" id="ARBA00023159"/>
    </source>
</evidence>
<sequence>MPESHATVWRIPSTHLDEAWGLYVSAVASGEDQPGLPPGRWRLRWVVRGAAILVAPGRRRQRVEAGDVVLSSASSGGNLVPDPDQTCRIHQVDFGGAWMERWEEAGFFGVLPRVIRAGFDESLLGLLVKLMELAKAPGPDSGRLMAGVLGNLLARLECANRTGSELGRKQGLIQDAYRLLGDPERSRMGLETFSGDLGVSYSWFRRSFRNHTGLTPQRYRLLQQLDRACQLLSDTSLPVGTIAERLGFSSQAYFARRFRKETGFSPTVWRRQQLGEETQAEAVIRDAP</sequence>
<dbReference type="Proteomes" id="UP001242010">
    <property type="component" value="Chromosome"/>
</dbReference>
<keyword evidence="1" id="KW-0805">Transcription regulation</keyword>
<proteinExistence type="predicted"/>
<dbReference type="InterPro" id="IPR050204">
    <property type="entry name" value="AraC_XylS_family_regulators"/>
</dbReference>
<dbReference type="PROSITE" id="PS01124">
    <property type="entry name" value="HTH_ARAC_FAMILY_2"/>
    <property type="match status" value="1"/>
</dbReference>
<keyword evidence="7" id="KW-1185">Reference proteome</keyword>
<evidence type="ECO:0000256" key="4">
    <source>
        <dbReference type="ARBA" id="ARBA00023163"/>
    </source>
</evidence>
<organism evidence="6 7">
    <name type="scientific">Geothrix oryzae</name>
    <dbReference type="NCBI Taxonomy" id="2927975"/>
    <lineage>
        <taxon>Bacteria</taxon>
        <taxon>Pseudomonadati</taxon>
        <taxon>Acidobacteriota</taxon>
        <taxon>Holophagae</taxon>
        <taxon>Holophagales</taxon>
        <taxon>Holophagaceae</taxon>
        <taxon>Geothrix</taxon>
    </lineage>
</organism>
<evidence type="ECO:0000313" key="7">
    <source>
        <dbReference type="Proteomes" id="UP001242010"/>
    </source>
</evidence>
<dbReference type="Pfam" id="PF12833">
    <property type="entry name" value="HTH_18"/>
    <property type="match status" value="1"/>
</dbReference>
<dbReference type="RefSeq" id="WP_286355417.1">
    <property type="nucleotide sequence ID" value="NZ_AP027079.1"/>
</dbReference>
<gene>
    <name evidence="6" type="ORF">GETHOR_08820</name>
</gene>
<dbReference type="InterPro" id="IPR009057">
    <property type="entry name" value="Homeodomain-like_sf"/>
</dbReference>
<reference evidence="7" key="1">
    <citation type="journal article" date="2023" name="Int. J. Syst. Evol. Microbiol.">
        <title>Mesoterricola silvestris gen. nov., sp. nov., Mesoterricola sediminis sp. nov., Geothrix oryzae sp. nov., Geothrix edaphica sp. nov., Geothrix rubra sp. nov., and Geothrix limicola sp. nov., six novel members of Acidobacteriota isolated from soils.</title>
        <authorList>
            <person name="Itoh H."/>
            <person name="Sugisawa Y."/>
            <person name="Mise K."/>
            <person name="Xu Z."/>
            <person name="Kuniyasu M."/>
            <person name="Ushijima N."/>
            <person name="Kawano K."/>
            <person name="Kobayashi E."/>
            <person name="Shiratori Y."/>
            <person name="Masuda Y."/>
            <person name="Senoo K."/>
        </authorList>
    </citation>
    <scope>NUCLEOTIDE SEQUENCE [LARGE SCALE GENOMIC DNA]</scope>
    <source>
        <strain evidence="7">Red222</strain>
    </source>
</reference>
<dbReference type="PRINTS" id="PR00032">
    <property type="entry name" value="HTHARAC"/>
</dbReference>
<dbReference type="InterPro" id="IPR020449">
    <property type="entry name" value="Tscrpt_reg_AraC-type_HTH"/>
</dbReference>
<dbReference type="PANTHER" id="PTHR46796">
    <property type="entry name" value="HTH-TYPE TRANSCRIPTIONAL ACTIVATOR RHAS-RELATED"/>
    <property type="match status" value="1"/>
</dbReference>
<evidence type="ECO:0000259" key="5">
    <source>
        <dbReference type="PROSITE" id="PS01124"/>
    </source>
</evidence>
<evidence type="ECO:0000256" key="2">
    <source>
        <dbReference type="ARBA" id="ARBA00023125"/>
    </source>
</evidence>
<dbReference type="EMBL" id="AP027079">
    <property type="protein sequence ID" value="BDU68781.1"/>
    <property type="molecule type" value="Genomic_DNA"/>
</dbReference>
<dbReference type="SMART" id="SM00342">
    <property type="entry name" value="HTH_ARAC"/>
    <property type="match status" value="1"/>
</dbReference>
<evidence type="ECO:0000313" key="6">
    <source>
        <dbReference type="EMBL" id="BDU68781.1"/>
    </source>
</evidence>
<dbReference type="InterPro" id="IPR018060">
    <property type="entry name" value="HTH_AraC"/>
</dbReference>
<protein>
    <submittedName>
        <fullName evidence="6">Transcriptional regulator</fullName>
    </submittedName>
</protein>
<name>A0ABN6UVG7_9BACT</name>
<dbReference type="PROSITE" id="PS00041">
    <property type="entry name" value="HTH_ARAC_FAMILY_1"/>
    <property type="match status" value="1"/>
</dbReference>
<dbReference type="InterPro" id="IPR018062">
    <property type="entry name" value="HTH_AraC-typ_CS"/>
</dbReference>
<dbReference type="InterPro" id="IPR037923">
    <property type="entry name" value="HTH-like"/>
</dbReference>
<evidence type="ECO:0000256" key="1">
    <source>
        <dbReference type="ARBA" id="ARBA00023015"/>
    </source>
</evidence>
<feature type="domain" description="HTH araC/xylS-type" evidence="5">
    <location>
        <begin position="174"/>
        <end position="272"/>
    </location>
</feature>
<keyword evidence="4" id="KW-0804">Transcription</keyword>